<evidence type="ECO:0000256" key="1">
    <source>
        <dbReference type="ARBA" id="ARBA00023125"/>
    </source>
</evidence>
<evidence type="ECO:0000313" key="4">
    <source>
        <dbReference type="EMBL" id="MDA0136241.1"/>
    </source>
</evidence>
<reference evidence="4" key="1">
    <citation type="submission" date="2022-10" db="EMBL/GenBank/DDBJ databases">
        <title>The WGS of Solirubrobacter sp. CPCC 204708.</title>
        <authorList>
            <person name="Jiang Z."/>
        </authorList>
    </citation>
    <scope>NUCLEOTIDE SEQUENCE</scope>
    <source>
        <strain evidence="4">CPCC 204708</strain>
    </source>
</reference>
<keyword evidence="5" id="KW-1185">Reference proteome</keyword>
<feature type="DNA-binding region" description="H-T-H motif" evidence="2">
    <location>
        <begin position="33"/>
        <end position="52"/>
    </location>
</feature>
<evidence type="ECO:0000256" key="2">
    <source>
        <dbReference type="PROSITE-ProRule" id="PRU00335"/>
    </source>
</evidence>
<dbReference type="Pfam" id="PF17940">
    <property type="entry name" value="TetR_C_31"/>
    <property type="match status" value="1"/>
</dbReference>
<evidence type="ECO:0000259" key="3">
    <source>
        <dbReference type="PROSITE" id="PS50977"/>
    </source>
</evidence>
<keyword evidence="1 2" id="KW-0238">DNA-binding</keyword>
<dbReference type="SUPFAM" id="SSF46689">
    <property type="entry name" value="Homeodomain-like"/>
    <property type="match status" value="1"/>
</dbReference>
<organism evidence="4 5">
    <name type="scientific">Solirubrobacter deserti</name>
    <dbReference type="NCBI Taxonomy" id="2282478"/>
    <lineage>
        <taxon>Bacteria</taxon>
        <taxon>Bacillati</taxon>
        <taxon>Actinomycetota</taxon>
        <taxon>Thermoleophilia</taxon>
        <taxon>Solirubrobacterales</taxon>
        <taxon>Solirubrobacteraceae</taxon>
        <taxon>Solirubrobacter</taxon>
    </lineage>
</organism>
<dbReference type="Gene3D" id="1.10.357.10">
    <property type="entry name" value="Tetracycline Repressor, domain 2"/>
    <property type="match status" value="1"/>
</dbReference>
<evidence type="ECO:0000313" key="5">
    <source>
        <dbReference type="Proteomes" id="UP001147700"/>
    </source>
</evidence>
<protein>
    <submittedName>
        <fullName evidence="4">TetR family transcriptional regulator</fullName>
    </submittedName>
</protein>
<proteinExistence type="predicted"/>
<dbReference type="PROSITE" id="PS50977">
    <property type="entry name" value="HTH_TETR_2"/>
    <property type="match status" value="1"/>
</dbReference>
<dbReference type="Pfam" id="PF00440">
    <property type="entry name" value="TetR_N"/>
    <property type="match status" value="1"/>
</dbReference>
<dbReference type="EMBL" id="JAPCID010000002">
    <property type="protein sequence ID" value="MDA0136241.1"/>
    <property type="molecule type" value="Genomic_DNA"/>
</dbReference>
<dbReference type="InterPro" id="IPR041583">
    <property type="entry name" value="TetR_C_31"/>
</dbReference>
<accession>A0ABT4RCI8</accession>
<comment type="caution">
    <text evidence="4">The sequence shown here is derived from an EMBL/GenBank/DDBJ whole genome shotgun (WGS) entry which is preliminary data.</text>
</comment>
<dbReference type="RefSeq" id="WP_202953172.1">
    <property type="nucleotide sequence ID" value="NZ_JAPCID010000002.1"/>
</dbReference>
<name>A0ABT4RCI8_9ACTN</name>
<dbReference type="InterPro" id="IPR001647">
    <property type="entry name" value="HTH_TetR"/>
</dbReference>
<feature type="domain" description="HTH tetR-type" evidence="3">
    <location>
        <begin position="10"/>
        <end position="70"/>
    </location>
</feature>
<sequence length="189" mass="20222">MPATRAEASQRVRDAIVAATVRIVAREGVAAVTHRRVAAEAGVALSSTTWHYATKADILEAALVWTAEHEVASIAAIADRLTGFDVAAWADELADWLLAQLGEERELTVALYRLQAELLGSEGALAVHRQWGRGLRALGDRVLGEAATVDVRLVIAALDGLRMSALASGVADRDWVRAAVRRQLEALLA</sequence>
<dbReference type="Proteomes" id="UP001147700">
    <property type="component" value="Unassembled WGS sequence"/>
</dbReference>
<gene>
    <name evidence="4" type="ORF">OJ962_01930</name>
</gene>
<dbReference type="InterPro" id="IPR009057">
    <property type="entry name" value="Homeodomain-like_sf"/>
</dbReference>